<reference evidence="2 3" key="1">
    <citation type="submission" date="2021-03" db="EMBL/GenBank/DDBJ databases">
        <title>Complete Genome Sequences of Two Lysobacter Strains Isolated from Sea Water (Lysobacter caseinilyticus) and Soil (Lysobacter helvus) in South Korea.</title>
        <authorList>
            <person name="Watanabe Y."/>
            <person name="Arakawa K."/>
        </authorList>
    </citation>
    <scope>NUCLEOTIDE SEQUENCE [LARGE SCALE GENOMIC DNA]</scope>
    <source>
        <strain evidence="2 3">KVB24</strain>
    </source>
</reference>
<proteinExistence type="predicted"/>
<protein>
    <submittedName>
        <fullName evidence="2">Uncharacterized protein</fullName>
    </submittedName>
</protein>
<accession>A0ABM7Q9H4</accession>
<gene>
    <name evidence="2" type="ORF">LYSCAS_31200</name>
</gene>
<organism evidence="2 3">
    <name type="scientific">Noviluteimonas caseinilytica</name>
    <dbReference type="NCBI Taxonomy" id="2675101"/>
    <lineage>
        <taxon>Bacteria</taxon>
        <taxon>Pseudomonadati</taxon>
        <taxon>Pseudomonadota</taxon>
        <taxon>Gammaproteobacteria</taxon>
        <taxon>Lysobacterales</taxon>
        <taxon>Lysobacteraceae</taxon>
        <taxon>Noviluteimonas</taxon>
    </lineage>
</organism>
<dbReference type="RefSeq" id="WP_213434987.1">
    <property type="nucleotide sequence ID" value="NZ_AP024545.1"/>
</dbReference>
<evidence type="ECO:0000256" key="1">
    <source>
        <dbReference type="SAM" id="SignalP"/>
    </source>
</evidence>
<feature type="signal peptide" evidence="1">
    <location>
        <begin position="1"/>
        <end position="31"/>
    </location>
</feature>
<feature type="chain" id="PRO_5046844694" evidence="1">
    <location>
        <begin position="32"/>
        <end position="459"/>
    </location>
</feature>
<keyword evidence="1" id="KW-0732">Signal</keyword>
<dbReference type="EMBL" id="AP024545">
    <property type="protein sequence ID" value="BCT94096.1"/>
    <property type="molecule type" value="Genomic_DNA"/>
</dbReference>
<evidence type="ECO:0000313" key="2">
    <source>
        <dbReference type="EMBL" id="BCT94096.1"/>
    </source>
</evidence>
<evidence type="ECO:0000313" key="3">
    <source>
        <dbReference type="Proteomes" id="UP000681317"/>
    </source>
</evidence>
<sequence>MYSTPTPATRLRAATLAVALVAALSGGVVSAAAIHGAIFTSDVAGNVNVNQYESKADVYLNGGPKSNCAAAGVDDGTYVYQITNPSGTVLLSSDDISHREFTVVAGVITSATDHVTVAGDCGGVRVQMAPFDDTPNNGGVYKAWITRKSDYIANGNTFRPSDTKTDNFHVKQPAVEPELADLTVYKFYDFNGNGVWDSDEQPLFGWAMRAQSGNGFDATQLTESPDGLTNFLGLDTADNPYMVTEGTAGGTWSQTTSMVNGVPTASSPENPVTGLTLVVGDTTEVIFGNYCTCKSGGKAKSWWVTTSGQTKVNDGGSMNPEFNVLNALNLKTAAGADFTLNTALPQADNWTNLTTWLNSTSTTNMAYSLSRNLAILRLNIEAGYMVNTNFYAPAGATIAQLQTDANDALGIDGLTPVGDPNRAVQTQLNTWLVNLNNAATVIRSKPCPYSFAPALPPPN</sequence>
<name>A0ABM7Q9H4_9GAMM</name>
<keyword evidence="3" id="KW-1185">Reference proteome</keyword>
<dbReference type="Proteomes" id="UP000681317">
    <property type="component" value="Chromosome"/>
</dbReference>